<dbReference type="Pfam" id="PF07963">
    <property type="entry name" value="N_methyl"/>
    <property type="match status" value="1"/>
</dbReference>
<evidence type="ECO:0000313" key="2">
    <source>
        <dbReference type="EMBL" id="MFA9477362.1"/>
    </source>
</evidence>
<dbReference type="EMBL" id="JBGUBD010000002">
    <property type="protein sequence ID" value="MFA9477362.1"/>
    <property type="molecule type" value="Genomic_DNA"/>
</dbReference>
<dbReference type="Proteomes" id="UP001575105">
    <property type="component" value="Unassembled WGS sequence"/>
</dbReference>
<comment type="caution">
    <text evidence="2">The sequence shown here is derived from an EMBL/GenBank/DDBJ whole genome shotgun (WGS) entry which is preliminary data.</text>
</comment>
<keyword evidence="3" id="KW-1185">Reference proteome</keyword>
<name>A0ABV4U188_9BACT</name>
<dbReference type="InterPro" id="IPR012902">
    <property type="entry name" value="N_methyl_site"/>
</dbReference>
<evidence type="ECO:0000256" key="1">
    <source>
        <dbReference type="SAM" id="Phobius"/>
    </source>
</evidence>
<gene>
    <name evidence="2" type="ORF">ACERK3_03530</name>
</gene>
<dbReference type="NCBIfam" id="TIGR02532">
    <property type="entry name" value="IV_pilin_GFxxxE"/>
    <property type="match status" value="1"/>
</dbReference>
<reference evidence="2 3" key="1">
    <citation type="submission" date="2024-08" db="EMBL/GenBank/DDBJ databases">
        <title>Whole-genome sequencing of halo(alkali)philic microorganisms from hypersaline lakes.</title>
        <authorList>
            <person name="Sorokin D.Y."/>
            <person name="Merkel A.Y."/>
            <person name="Messina E."/>
            <person name="Yakimov M."/>
        </authorList>
    </citation>
    <scope>NUCLEOTIDE SEQUENCE [LARGE SCALE GENOMIC DNA]</scope>
    <source>
        <strain evidence="2 3">AB-hyl4</strain>
    </source>
</reference>
<dbReference type="PROSITE" id="PS00409">
    <property type="entry name" value="PROKAR_NTER_METHYL"/>
    <property type="match status" value="1"/>
</dbReference>
<organism evidence="2 3">
    <name type="scientific">Natronomicrosphaera hydrolytica</name>
    <dbReference type="NCBI Taxonomy" id="3242702"/>
    <lineage>
        <taxon>Bacteria</taxon>
        <taxon>Pseudomonadati</taxon>
        <taxon>Planctomycetota</taxon>
        <taxon>Phycisphaerae</taxon>
        <taxon>Phycisphaerales</taxon>
        <taxon>Phycisphaeraceae</taxon>
        <taxon>Natronomicrosphaera</taxon>
    </lineage>
</organism>
<accession>A0ABV4U188</accession>
<feature type="transmembrane region" description="Helical" evidence="1">
    <location>
        <begin position="21"/>
        <end position="48"/>
    </location>
</feature>
<protein>
    <submittedName>
        <fullName evidence="2">Type II secretion system protein J</fullName>
    </submittedName>
</protein>
<dbReference type="RefSeq" id="WP_425344287.1">
    <property type="nucleotide sequence ID" value="NZ_JBGUBD010000002.1"/>
</dbReference>
<proteinExistence type="predicted"/>
<keyword evidence="1" id="KW-0812">Transmembrane</keyword>
<evidence type="ECO:0000313" key="3">
    <source>
        <dbReference type="Proteomes" id="UP001575105"/>
    </source>
</evidence>
<sequence length="568" mass="62258">MSHPQRTIPNRSRGRANRSAGFSLVELSVAIALSAVVMLALGSAMVLASRALPNADSPALASHDVGRALEQLSTDLQHALYVSERSPHAITFTVADRTGDGSPQRMRYAWSGEPGEPLTWQLDDHDPVDLLPSIDTFELSYEQQGYTRTHAGHAVEGIQTLVSSHPRPSSSSDRETSSITSSSWLGQIIRPDIPTADPDNVLYWQPTYAAYVASRPLLLPPSHWVRLVVPELDHRPSETVLAHYTQSAGLLGTSLSWRDAPFSDAPMLMPGQPVNLIIRSSNAGGTSAFVEYDINALPTGGRLRTTNGQHAWESVENNRALIHALYAIPYTVGPSQSLTRHHLTRVHVSVRATGEQHPRFNTAVHLPNRPGVFTAYWEADFRHDPTALDVNADGEPDWSVGTSSFATNNLDPNAGTWQAQQTLRTWPNHDFTEPTVVRLQLRHTSADGGAALMRLYADRRNGRVGPVGVYVHRQSDGRQTLDLISRDAFANTVTLLSLPDQPPGFLDVRLAVLPAHRSINIDVNGVNRGTYQYHRVDASNESRAVELLGWQTSHAEFKHVRITVGGGS</sequence>
<keyword evidence="1" id="KW-0472">Membrane</keyword>
<keyword evidence="1" id="KW-1133">Transmembrane helix</keyword>